<accession>A0A9Q1E994</accession>
<organism evidence="1 2">
    <name type="scientific">Synaphobranchus kaupii</name>
    <name type="common">Kaup's arrowtooth eel</name>
    <dbReference type="NCBI Taxonomy" id="118154"/>
    <lineage>
        <taxon>Eukaryota</taxon>
        <taxon>Metazoa</taxon>
        <taxon>Chordata</taxon>
        <taxon>Craniata</taxon>
        <taxon>Vertebrata</taxon>
        <taxon>Euteleostomi</taxon>
        <taxon>Actinopterygii</taxon>
        <taxon>Neopterygii</taxon>
        <taxon>Teleostei</taxon>
        <taxon>Anguilliformes</taxon>
        <taxon>Synaphobranchidae</taxon>
        <taxon>Synaphobranchus</taxon>
    </lineage>
</organism>
<sequence>MITSAAVPISLLKENENYGNRAIHFHQRNTEIPLTTDELLRPYMSPITEDGCNPTFDHWNEHHSAGYSMLYS</sequence>
<evidence type="ECO:0000313" key="2">
    <source>
        <dbReference type="Proteomes" id="UP001152622"/>
    </source>
</evidence>
<gene>
    <name evidence="1" type="ORF">SKAU_G00401770</name>
</gene>
<protein>
    <submittedName>
        <fullName evidence="1">Uncharacterized protein</fullName>
    </submittedName>
</protein>
<evidence type="ECO:0000313" key="1">
    <source>
        <dbReference type="EMBL" id="KAJ8334538.1"/>
    </source>
</evidence>
<dbReference type="AlphaFoldDB" id="A0A9Q1E994"/>
<proteinExistence type="predicted"/>
<comment type="caution">
    <text evidence="1">The sequence shown here is derived from an EMBL/GenBank/DDBJ whole genome shotgun (WGS) entry which is preliminary data.</text>
</comment>
<dbReference type="Proteomes" id="UP001152622">
    <property type="component" value="Chromosome 21"/>
</dbReference>
<keyword evidence="2" id="KW-1185">Reference proteome</keyword>
<dbReference type="EMBL" id="JAINUF010000021">
    <property type="protein sequence ID" value="KAJ8334538.1"/>
    <property type="molecule type" value="Genomic_DNA"/>
</dbReference>
<name>A0A9Q1E994_SYNKA</name>
<reference evidence="1" key="1">
    <citation type="journal article" date="2023" name="Science">
        <title>Genome structures resolve the early diversification of teleost fishes.</title>
        <authorList>
            <person name="Parey E."/>
            <person name="Louis A."/>
            <person name="Montfort J."/>
            <person name="Bouchez O."/>
            <person name="Roques C."/>
            <person name="Iampietro C."/>
            <person name="Lluch J."/>
            <person name="Castinel A."/>
            <person name="Donnadieu C."/>
            <person name="Desvignes T."/>
            <person name="Floi Bucao C."/>
            <person name="Jouanno E."/>
            <person name="Wen M."/>
            <person name="Mejri S."/>
            <person name="Dirks R."/>
            <person name="Jansen H."/>
            <person name="Henkel C."/>
            <person name="Chen W.J."/>
            <person name="Zahm M."/>
            <person name="Cabau C."/>
            <person name="Klopp C."/>
            <person name="Thompson A.W."/>
            <person name="Robinson-Rechavi M."/>
            <person name="Braasch I."/>
            <person name="Lecointre G."/>
            <person name="Bobe J."/>
            <person name="Postlethwait J.H."/>
            <person name="Berthelot C."/>
            <person name="Roest Crollius H."/>
            <person name="Guiguen Y."/>
        </authorList>
    </citation>
    <scope>NUCLEOTIDE SEQUENCE</scope>
    <source>
        <strain evidence="1">WJC10195</strain>
    </source>
</reference>